<dbReference type="STRING" id="4081.A0A3Q7H0J7"/>
<dbReference type="GO" id="GO:0051499">
    <property type="term" value="F:D-aminoacyl-tRNA deacylase activity"/>
    <property type="evidence" value="ECO:0000318"/>
    <property type="project" value="GO_Central"/>
</dbReference>
<dbReference type="Proteomes" id="UP000004994">
    <property type="component" value="Chromosome 6"/>
</dbReference>
<dbReference type="Pfam" id="PF04414">
    <property type="entry name" value="tRNA_deacylase"/>
    <property type="match status" value="1"/>
</dbReference>
<dbReference type="Gene3D" id="3.40.630.50">
    <property type="entry name" value="AF0625-like"/>
    <property type="match status" value="1"/>
</dbReference>
<keyword evidence="2" id="KW-0378">Hydrolase</keyword>
<accession>A0A3Q7H0J7</accession>
<dbReference type="InterPro" id="IPR007508">
    <property type="entry name" value="DtdA"/>
</dbReference>
<sequence>MIKIGLLCHRRISSIKHCFSNIFHQDLLSCSRGMVTLIVATTIDPASIGPASALLAMPGWHPGPPIQDVPSFVNRDVRLLKHDSSIVKEDHLDMRWEDTTGETVDEVIFLSKHTAASNRPALTVHPIGVPHLTEGDQLPVGGKPAWAAPPNPRIGPWFRLLKSIADSQNLTPEFEVTLEATHHGPVTNAPTMFVEIGSTEEYWKRQDAAQAIALVGYPFAAQTLLQYLSMCHLFLLQANPQTFVLCLLIALAFARPAEHFSAAFITMMGFYLQKRNQRNIFISIFKYHSCYITSVNPSRWYLTLTTFFNFRFVLFLLSLAFGNSMEELVWEGLGLGGGDAVGDWSRKPTDDGMIATSSSSGSFRSANLTELLKHESDAEASSLNCLQKDGVWVGHLIAGYSLPMEDPGPSKSQSNLEVGGTWKQAIRVAFDTTSAAFPQGEVLAHLDNKSFKGWQRNAIVGFLAEQNIKVGKPSDFC</sequence>
<proteinExistence type="predicted"/>
<dbReference type="PANTHER" id="PTHR34667:SF3">
    <property type="entry name" value="D-AMINOACYL-TRNA DEACYLASE-LIKE ISOFORM X1"/>
    <property type="match status" value="1"/>
</dbReference>
<dbReference type="FunFam" id="3.40.630.50:FF:000001">
    <property type="entry name" value="D-aminoacyl-tRNA deacylase"/>
    <property type="match status" value="1"/>
</dbReference>
<evidence type="ECO:0000256" key="1">
    <source>
        <dbReference type="ARBA" id="ARBA00022723"/>
    </source>
</evidence>
<dbReference type="OMA" id="IGKPNNF"/>
<keyword evidence="1" id="KW-0479">Metal-binding</keyword>
<dbReference type="AlphaFoldDB" id="A0A3Q7H0J7"/>
<keyword evidence="5" id="KW-1185">Reference proteome</keyword>
<protein>
    <recommendedName>
        <fullName evidence="6">D-aminoacyl-tRNA deacylase</fullName>
    </recommendedName>
</protein>
<evidence type="ECO:0000313" key="4">
    <source>
        <dbReference type="EnsemblPlants" id="Solyc06g069390.3.1"/>
    </source>
</evidence>
<evidence type="ECO:0000256" key="2">
    <source>
        <dbReference type="ARBA" id="ARBA00022801"/>
    </source>
</evidence>
<dbReference type="Gene3D" id="3.40.50.10700">
    <property type="entry name" value="AF0625-like"/>
    <property type="match status" value="1"/>
</dbReference>
<reference evidence="4" key="1">
    <citation type="journal article" date="2012" name="Nature">
        <title>The tomato genome sequence provides insights into fleshy fruit evolution.</title>
        <authorList>
            <consortium name="Tomato Genome Consortium"/>
        </authorList>
    </citation>
    <scope>NUCLEOTIDE SEQUENCE [LARGE SCALE GENOMIC DNA]</scope>
    <source>
        <strain evidence="4">cv. Heinz 1706</strain>
    </source>
</reference>
<evidence type="ECO:0000313" key="5">
    <source>
        <dbReference type="Proteomes" id="UP000004994"/>
    </source>
</evidence>
<name>A0A3Q7H0J7_SOLLC</name>
<dbReference type="EnsemblPlants" id="Solyc06g069390.3.1">
    <property type="protein sequence ID" value="Solyc06g069390.3.1"/>
    <property type="gene ID" value="Solyc06g069390.3"/>
</dbReference>
<reference evidence="4" key="2">
    <citation type="submission" date="2019-01" db="UniProtKB">
        <authorList>
            <consortium name="EnsemblPlants"/>
        </authorList>
    </citation>
    <scope>IDENTIFICATION</scope>
    <source>
        <strain evidence="4">cv. Heinz 1706</strain>
    </source>
</reference>
<dbReference type="GO" id="GO:0046872">
    <property type="term" value="F:metal ion binding"/>
    <property type="evidence" value="ECO:0007669"/>
    <property type="project" value="UniProtKB-KW"/>
</dbReference>
<dbReference type="InParanoid" id="A0A3Q7H0J7"/>
<dbReference type="PANTHER" id="PTHR34667">
    <property type="entry name" value="D-AMINOACYL-TRNA DEACYLASE"/>
    <property type="match status" value="1"/>
</dbReference>
<keyword evidence="3" id="KW-0862">Zinc</keyword>
<dbReference type="FunCoup" id="A0A3Q7H0J7">
    <property type="interactions" value="351"/>
</dbReference>
<dbReference type="SUPFAM" id="SSF142535">
    <property type="entry name" value="AF0625-like"/>
    <property type="match status" value="2"/>
</dbReference>
<evidence type="ECO:0008006" key="6">
    <source>
        <dbReference type="Google" id="ProtNLM"/>
    </source>
</evidence>
<dbReference type="Gramene" id="Solyc06g069390.3.1">
    <property type="protein sequence ID" value="Solyc06g069390.3.1"/>
    <property type="gene ID" value="Solyc06g069390.3"/>
</dbReference>
<evidence type="ECO:0000256" key="3">
    <source>
        <dbReference type="ARBA" id="ARBA00022833"/>
    </source>
</evidence>
<organism evidence="4">
    <name type="scientific">Solanum lycopersicum</name>
    <name type="common">Tomato</name>
    <name type="synonym">Lycopersicon esculentum</name>
    <dbReference type="NCBI Taxonomy" id="4081"/>
    <lineage>
        <taxon>Eukaryota</taxon>
        <taxon>Viridiplantae</taxon>
        <taxon>Streptophyta</taxon>
        <taxon>Embryophyta</taxon>
        <taxon>Tracheophyta</taxon>
        <taxon>Spermatophyta</taxon>
        <taxon>Magnoliopsida</taxon>
        <taxon>eudicotyledons</taxon>
        <taxon>Gunneridae</taxon>
        <taxon>Pentapetalae</taxon>
        <taxon>asterids</taxon>
        <taxon>lamiids</taxon>
        <taxon>Solanales</taxon>
        <taxon>Solanaceae</taxon>
        <taxon>Solanoideae</taxon>
        <taxon>Solaneae</taxon>
        <taxon>Solanum</taxon>
        <taxon>Solanum subgen. Lycopersicon</taxon>
    </lineage>
</organism>